<accession>A0A836BRK9</accession>
<feature type="transmembrane region" description="Helical" evidence="12">
    <location>
        <begin position="354"/>
        <end position="374"/>
    </location>
</feature>
<keyword evidence="6 12" id="KW-1133">Transmembrane helix</keyword>
<dbReference type="PANTHER" id="PTHR11689:SF136">
    <property type="entry name" value="H(+)_CL(-) EXCHANGE TRANSPORTER 7"/>
    <property type="match status" value="1"/>
</dbReference>
<sequence length="1138" mass="113447">MHIGPGVGFFVPWLAFAGLAALYAGLAGLLVTRIAPVAAGSGVPQMKAWINGVTVPGAVAPTTLVVKGVGVTLSIAAGLVAGKEGPFIHCGGILGFLTAQGGSAAARGWALRELAAAERAGGGSRGGGSRGGSKEGAGGPDKAGGGGSGTPAGSNGGQCPAPQPATAPAQLRRRWWRRAPARPDQAPPAESRSGTPTRGSPPPRPPPAWLPPLAALEPREQSDAASVGTSGGVAVAFDAPMAGVAYVAEEGTTVFSVTSLWKAFLAAAVAVCAMQMLTIAASSKLGFRSYAALQMPISLSYRSLSDVMGIFWYSAWELPLFLVVGLAAGALGAGWTRGAMALLRLRARIASRPLLRNGEVVLVAAATATIWLAACYASPCRPLPPGDYAQQRVSWALFDAPSGLFPQLWCPEGQYSELGQVFWMPVEAVARASFSVQPANATLGESAPDPDQDFLFSARALGAFVGAAYPCLLLTYGVAAPTGIFIPTLAVGGVLGRLAGRAVQAALEHYGSSLKVSLPAWSVVTGSALLAAETRLLLTTALIVVETSGGTPLLVPLMLATWAAKQAADALAPCIYDWQIEQAGFVFLEDAATMEPPQLGRLMNRTVGSLMTPEPLHALPPAPRLRCLLAWLQRHPHSLLPLVQPAGGEGEGGGGGEEAEAEEGEGRPGPGSGEQGPAGGVSSSGTGGGAGACPGGGVVEAGGRGAADADGRSSGGAPTGAGTGDGGEDGVRAGPGPGIGSGPGPGRSLVGLVHRWQAVSVLRQPRLLELLLLPEEGEGEGEGGEEEGGVDSGEEGEAEEGAGGAGEAGEGAAAAAPPHELHPPSLGSSPGPGPDLESSAHDPSAARVVAAVTASPGGGIIGGPNGCGSSGGGASGGGPSAACPEEPAAPLPAATPPQQQPLPPHPPPPPLRLSRRQRLLLVSLLAQAPAEADAGAEAEVLAAWGRAEEGVEAWGGDAGGRARGGVVAGALAAAWARACGCGCCRGGPPGASPAAKVEPYGSGTVAVQIAPHTEDGEQPPGAKSERPRPPAGPCARLLSRRVDLRPLAQRCPLSLPPDSPGLEAALLMRQLGVHSVPVVGRGGGGGGRGGRLLGLVTRRDLVGEEGEGECGGREERSVEAGVGAGGRQKPSQPRGRGT</sequence>
<comment type="subcellular location">
    <subcellularLocation>
        <location evidence="1 12">Membrane</location>
        <topology evidence="1 12">Multi-pass membrane protein</topology>
    </subcellularLocation>
</comment>
<keyword evidence="10 12" id="KW-0868">Chloride</keyword>
<feature type="transmembrane region" description="Helical" evidence="12">
    <location>
        <begin position="6"/>
        <end position="31"/>
    </location>
</feature>
<keyword evidence="4 12" id="KW-0812">Transmembrane</keyword>
<feature type="compositionally biased region" description="Gly residues" evidence="13">
    <location>
        <begin position="713"/>
        <end position="725"/>
    </location>
</feature>
<feature type="compositionally biased region" description="Gly residues" evidence="13">
    <location>
        <begin position="647"/>
        <end position="656"/>
    </location>
</feature>
<dbReference type="OrthoDB" id="428525at2759"/>
<evidence type="ECO:0000256" key="1">
    <source>
        <dbReference type="ARBA" id="ARBA00004141"/>
    </source>
</evidence>
<feature type="region of interest" description="Disordered" evidence="13">
    <location>
        <begin position="870"/>
        <end position="912"/>
    </location>
</feature>
<feature type="compositionally biased region" description="Gly residues" evidence="13">
    <location>
        <begin position="733"/>
        <end position="745"/>
    </location>
</feature>
<evidence type="ECO:0000256" key="13">
    <source>
        <dbReference type="SAM" id="MobiDB-lite"/>
    </source>
</evidence>
<feature type="compositionally biased region" description="Gly residues" evidence="13">
    <location>
        <begin position="870"/>
        <end position="879"/>
    </location>
</feature>
<feature type="region of interest" description="Disordered" evidence="13">
    <location>
        <begin position="118"/>
        <end position="212"/>
    </location>
</feature>
<dbReference type="InterPro" id="IPR046342">
    <property type="entry name" value="CBS_dom_sf"/>
</dbReference>
<evidence type="ECO:0000256" key="10">
    <source>
        <dbReference type="ARBA" id="ARBA00023214"/>
    </source>
</evidence>
<evidence type="ECO:0000256" key="8">
    <source>
        <dbReference type="ARBA" id="ARBA00023122"/>
    </source>
</evidence>
<evidence type="ECO:0000256" key="12">
    <source>
        <dbReference type="RuleBase" id="RU361221"/>
    </source>
</evidence>
<gene>
    <name evidence="15" type="ORF">HYH03_016330</name>
</gene>
<dbReference type="EMBL" id="JAEHOE010000139">
    <property type="protein sequence ID" value="KAG2484944.1"/>
    <property type="molecule type" value="Genomic_DNA"/>
</dbReference>
<dbReference type="Proteomes" id="UP000612055">
    <property type="component" value="Unassembled WGS sequence"/>
</dbReference>
<keyword evidence="16" id="KW-1185">Reference proteome</keyword>
<dbReference type="PRINTS" id="PR00762">
    <property type="entry name" value="CLCHANNEL"/>
</dbReference>
<evidence type="ECO:0000256" key="2">
    <source>
        <dbReference type="ARBA" id="ARBA00009476"/>
    </source>
</evidence>
<evidence type="ECO:0000313" key="16">
    <source>
        <dbReference type="Proteomes" id="UP000612055"/>
    </source>
</evidence>
<keyword evidence="7 12" id="KW-0406">Ion transport</keyword>
<feature type="region of interest" description="Disordered" evidence="13">
    <location>
        <begin position="1104"/>
        <end position="1138"/>
    </location>
</feature>
<evidence type="ECO:0000256" key="11">
    <source>
        <dbReference type="PROSITE-ProRule" id="PRU00703"/>
    </source>
</evidence>
<keyword evidence="8 11" id="KW-0129">CBS domain</keyword>
<feature type="region of interest" description="Disordered" evidence="13">
    <location>
        <begin position="642"/>
        <end position="745"/>
    </location>
</feature>
<evidence type="ECO:0000256" key="3">
    <source>
        <dbReference type="ARBA" id="ARBA00022448"/>
    </source>
</evidence>
<keyword evidence="9 12" id="KW-0472">Membrane</keyword>
<evidence type="ECO:0000256" key="7">
    <source>
        <dbReference type="ARBA" id="ARBA00023065"/>
    </source>
</evidence>
<dbReference type="SMART" id="SM00116">
    <property type="entry name" value="CBS"/>
    <property type="match status" value="1"/>
</dbReference>
<feature type="compositionally biased region" description="Acidic residues" evidence="13">
    <location>
        <begin position="775"/>
        <end position="800"/>
    </location>
</feature>
<feature type="transmembrane region" description="Helical" evidence="12">
    <location>
        <begin position="310"/>
        <end position="333"/>
    </location>
</feature>
<reference evidence="15" key="1">
    <citation type="journal article" date="2020" name="bioRxiv">
        <title>Comparative genomics of Chlamydomonas.</title>
        <authorList>
            <person name="Craig R.J."/>
            <person name="Hasan A.R."/>
            <person name="Ness R.W."/>
            <person name="Keightley P.D."/>
        </authorList>
    </citation>
    <scope>NUCLEOTIDE SEQUENCE</scope>
    <source>
        <strain evidence="15">CCAP 11/70</strain>
    </source>
</reference>
<dbReference type="InterPro" id="IPR014743">
    <property type="entry name" value="Cl-channel_core"/>
</dbReference>
<dbReference type="Gene3D" id="1.10.3080.10">
    <property type="entry name" value="Clc chloride channel"/>
    <property type="match status" value="2"/>
</dbReference>
<evidence type="ECO:0000256" key="6">
    <source>
        <dbReference type="ARBA" id="ARBA00022989"/>
    </source>
</evidence>
<evidence type="ECO:0000313" key="15">
    <source>
        <dbReference type="EMBL" id="KAG2484944.1"/>
    </source>
</evidence>
<proteinExistence type="inferred from homology"/>
<dbReference type="GO" id="GO:0005254">
    <property type="term" value="F:chloride channel activity"/>
    <property type="evidence" value="ECO:0007669"/>
    <property type="project" value="UniProtKB-UniRule"/>
</dbReference>
<dbReference type="InterPro" id="IPR000644">
    <property type="entry name" value="CBS_dom"/>
</dbReference>
<feature type="compositionally biased region" description="Low complexity" evidence="13">
    <location>
        <begin position="182"/>
        <end position="198"/>
    </location>
</feature>
<dbReference type="Pfam" id="PF00571">
    <property type="entry name" value="CBS"/>
    <property type="match status" value="1"/>
</dbReference>
<feature type="compositionally biased region" description="Pro residues" evidence="13">
    <location>
        <begin position="199"/>
        <end position="210"/>
    </location>
</feature>
<dbReference type="GO" id="GO:0016020">
    <property type="term" value="C:membrane"/>
    <property type="evidence" value="ECO:0007669"/>
    <property type="project" value="UniProtKB-SubCell"/>
</dbReference>
<organism evidence="15 16">
    <name type="scientific">Edaphochlamys debaryana</name>
    <dbReference type="NCBI Taxonomy" id="47281"/>
    <lineage>
        <taxon>Eukaryota</taxon>
        <taxon>Viridiplantae</taxon>
        <taxon>Chlorophyta</taxon>
        <taxon>core chlorophytes</taxon>
        <taxon>Chlorophyceae</taxon>
        <taxon>CS clade</taxon>
        <taxon>Chlamydomonadales</taxon>
        <taxon>Chlamydomonadales incertae sedis</taxon>
        <taxon>Edaphochlamys</taxon>
    </lineage>
</organism>
<feature type="domain" description="CBS" evidence="14">
    <location>
        <begin position="1048"/>
        <end position="1115"/>
    </location>
</feature>
<evidence type="ECO:0000259" key="14">
    <source>
        <dbReference type="PROSITE" id="PS51371"/>
    </source>
</evidence>
<comment type="similarity">
    <text evidence="2 12">Belongs to the chloride channel (TC 2.A.49) family.</text>
</comment>
<name>A0A836BRK9_9CHLO</name>
<dbReference type="SUPFAM" id="SSF81340">
    <property type="entry name" value="Clc chloride channel"/>
    <property type="match status" value="2"/>
</dbReference>
<dbReference type="InterPro" id="IPR001807">
    <property type="entry name" value="ClC"/>
</dbReference>
<dbReference type="Gene3D" id="3.10.580.10">
    <property type="entry name" value="CBS-domain"/>
    <property type="match status" value="1"/>
</dbReference>
<dbReference type="PROSITE" id="PS51371">
    <property type="entry name" value="CBS"/>
    <property type="match status" value="1"/>
</dbReference>
<feature type="compositionally biased region" description="Pro residues" evidence="13">
    <location>
        <begin position="887"/>
        <end position="911"/>
    </location>
</feature>
<feature type="compositionally biased region" description="Gly residues" evidence="13">
    <location>
        <begin position="667"/>
        <end position="679"/>
    </location>
</feature>
<feature type="compositionally biased region" description="Low complexity" evidence="13">
    <location>
        <begin position="810"/>
        <end position="837"/>
    </location>
</feature>
<dbReference type="SUPFAM" id="SSF54631">
    <property type="entry name" value="CBS-domain pair"/>
    <property type="match status" value="1"/>
</dbReference>
<keyword evidence="5" id="KW-0677">Repeat</keyword>
<dbReference type="InterPro" id="IPR051280">
    <property type="entry name" value="Cl-channel/antiporter"/>
</dbReference>
<feature type="compositionally biased region" description="Gly residues" evidence="13">
    <location>
        <begin position="120"/>
        <end position="156"/>
    </location>
</feature>
<feature type="compositionally biased region" description="Basic residues" evidence="13">
    <location>
        <begin position="171"/>
        <end position="180"/>
    </location>
</feature>
<keyword evidence="3 12" id="KW-0813">Transport</keyword>
<feature type="region of interest" description="Disordered" evidence="13">
    <location>
        <begin position="1012"/>
        <end position="1033"/>
    </location>
</feature>
<feature type="region of interest" description="Disordered" evidence="13">
    <location>
        <begin position="774"/>
        <end position="845"/>
    </location>
</feature>
<comment type="caution">
    <text evidence="12">Lacks conserved residue(s) required for the propagation of feature annotation.</text>
</comment>
<protein>
    <recommendedName>
        <fullName evidence="12">Chloride channel protein</fullName>
    </recommendedName>
</protein>
<evidence type="ECO:0000256" key="4">
    <source>
        <dbReference type="ARBA" id="ARBA00022692"/>
    </source>
</evidence>
<dbReference type="AlphaFoldDB" id="A0A836BRK9"/>
<dbReference type="PANTHER" id="PTHR11689">
    <property type="entry name" value="CHLORIDE CHANNEL PROTEIN CLC FAMILY MEMBER"/>
    <property type="match status" value="1"/>
</dbReference>
<evidence type="ECO:0000256" key="9">
    <source>
        <dbReference type="ARBA" id="ARBA00023136"/>
    </source>
</evidence>
<comment type="caution">
    <text evidence="15">The sequence shown here is derived from an EMBL/GenBank/DDBJ whole genome shotgun (WGS) entry which is preliminary data.</text>
</comment>
<feature type="compositionally biased region" description="Gly residues" evidence="13">
    <location>
        <begin position="685"/>
        <end position="705"/>
    </location>
</feature>
<evidence type="ECO:0000256" key="5">
    <source>
        <dbReference type="ARBA" id="ARBA00022737"/>
    </source>
</evidence>
<feature type="transmembrane region" description="Helical" evidence="12">
    <location>
        <begin position="263"/>
        <end position="281"/>
    </location>
</feature>
<dbReference type="Pfam" id="PF00654">
    <property type="entry name" value="Voltage_CLC"/>
    <property type="match status" value="2"/>
</dbReference>